<sequence>MKCFLVTILVVNIFSMVHSKCCEKVHHLLFTLKDQSALCSNFDGWGKPTGCHTKDPFCGDGKPVKGYYCGVGKCNIFGCNCDGGCIPGNILESFIREYGARNIRTVEIDPLYGRIQTNLTNPNIAPSKPYLKIAE</sequence>
<dbReference type="InterPro" id="IPR025061">
    <property type="entry name" value="Diedel"/>
</dbReference>
<feature type="signal peptide" evidence="1">
    <location>
        <begin position="1"/>
        <end position="19"/>
    </location>
</feature>
<dbReference type="AlphaFoldDB" id="A0A8D8X952"/>
<feature type="chain" id="PRO_5036262540" description="Protein Diedel-like" evidence="1">
    <location>
        <begin position="20"/>
        <end position="135"/>
    </location>
</feature>
<evidence type="ECO:0000313" key="2">
    <source>
        <dbReference type="EMBL" id="CAG6686868.1"/>
    </source>
</evidence>
<name>A0A8D8X952_9HEMI</name>
<organism evidence="2">
    <name type="scientific">Cacopsylla melanoneura</name>
    <dbReference type="NCBI Taxonomy" id="428564"/>
    <lineage>
        <taxon>Eukaryota</taxon>
        <taxon>Metazoa</taxon>
        <taxon>Ecdysozoa</taxon>
        <taxon>Arthropoda</taxon>
        <taxon>Hexapoda</taxon>
        <taxon>Insecta</taxon>
        <taxon>Pterygota</taxon>
        <taxon>Neoptera</taxon>
        <taxon>Paraneoptera</taxon>
        <taxon>Hemiptera</taxon>
        <taxon>Sternorrhyncha</taxon>
        <taxon>Psylloidea</taxon>
        <taxon>Psyllidae</taxon>
        <taxon>Psyllinae</taxon>
        <taxon>Cacopsylla</taxon>
    </lineage>
</organism>
<dbReference type="Pfam" id="PF13164">
    <property type="entry name" value="Diedel"/>
    <property type="match status" value="1"/>
</dbReference>
<dbReference type="EMBL" id="HBUF01278714">
    <property type="protein sequence ID" value="CAG6686869.1"/>
    <property type="molecule type" value="Transcribed_RNA"/>
</dbReference>
<dbReference type="Gene3D" id="3.30.70.2800">
    <property type="match status" value="1"/>
</dbReference>
<accession>A0A8D8X952</accession>
<keyword evidence="1" id="KW-0732">Signal</keyword>
<protein>
    <recommendedName>
        <fullName evidence="3">Protein Diedel-like</fullName>
    </recommendedName>
</protein>
<dbReference type="EMBL" id="HBUF01278713">
    <property type="protein sequence ID" value="CAG6686868.1"/>
    <property type="molecule type" value="Transcribed_RNA"/>
</dbReference>
<evidence type="ECO:0008006" key="3">
    <source>
        <dbReference type="Google" id="ProtNLM"/>
    </source>
</evidence>
<evidence type="ECO:0000256" key="1">
    <source>
        <dbReference type="SAM" id="SignalP"/>
    </source>
</evidence>
<reference evidence="2" key="1">
    <citation type="submission" date="2021-05" db="EMBL/GenBank/DDBJ databases">
        <authorList>
            <person name="Alioto T."/>
            <person name="Alioto T."/>
            <person name="Gomez Garrido J."/>
        </authorList>
    </citation>
    <scope>NUCLEOTIDE SEQUENCE</scope>
</reference>
<proteinExistence type="predicted"/>